<dbReference type="Proteomes" id="UP000799118">
    <property type="component" value="Unassembled WGS sequence"/>
</dbReference>
<reference evidence="1" key="1">
    <citation type="journal article" date="2019" name="Environ. Microbiol.">
        <title>Fungal ecological strategies reflected in gene transcription - a case study of two litter decomposers.</title>
        <authorList>
            <person name="Barbi F."/>
            <person name="Kohler A."/>
            <person name="Barry K."/>
            <person name="Baskaran P."/>
            <person name="Daum C."/>
            <person name="Fauchery L."/>
            <person name="Ihrmark K."/>
            <person name="Kuo A."/>
            <person name="LaButti K."/>
            <person name="Lipzen A."/>
            <person name="Morin E."/>
            <person name="Grigoriev I.V."/>
            <person name="Henrissat B."/>
            <person name="Lindahl B."/>
            <person name="Martin F."/>
        </authorList>
    </citation>
    <scope>NUCLEOTIDE SEQUENCE</scope>
    <source>
        <strain evidence="1">JB14</strain>
    </source>
</reference>
<accession>A0A6A4H418</accession>
<proteinExistence type="predicted"/>
<evidence type="ECO:0000313" key="1">
    <source>
        <dbReference type="EMBL" id="KAE9392939.1"/>
    </source>
</evidence>
<dbReference type="EMBL" id="ML769584">
    <property type="protein sequence ID" value="KAE9392939.1"/>
    <property type="molecule type" value="Genomic_DNA"/>
</dbReference>
<evidence type="ECO:0000313" key="2">
    <source>
        <dbReference type="Proteomes" id="UP000799118"/>
    </source>
</evidence>
<sequence length="70" mass="7781">MHVLDIFPGIGIPAERKRFLGFIRAGNKCRFYAKNMAVYASKAPSVLGRSFQIFGASVNTNCNRENDRAS</sequence>
<protein>
    <submittedName>
        <fullName evidence="1">Uncharacterized protein</fullName>
    </submittedName>
</protein>
<feature type="non-terminal residue" evidence="1">
    <location>
        <position position="70"/>
    </location>
</feature>
<keyword evidence="2" id="KW-1185">Reference proteome</keyword>
<name>A0A6A4H418_9AGAR</name>
<dbReference type="AlphaFoldDB" id="A0A6A4H418"/>
<organism evidence="1 2">
    <name type="scientific">Gymnopus androsaceus JB14</name>
    <dbReference type="NCBI Taxonomy" id="1447944"/>
    <lineage>
        <taxon>Eukaryota</taxon>
        <taxon>Fungi</taxon>
        <taxon>Dikarya</taxon>
        <taxon>Basidiomycota</taxon>
        <taxon>Agaricomycotina</taxon>
        <taxon>Agaricomycetes</taxon>
        <taxon>Agaricomycetidae</taxon>
        <taxon>Agaricales</taxon>
        <taxon>Marasmiineae</taxon>
        <taxon>Omphalotaceae</taxon>
        <taxon>Gymnopus</taxon>
    </lineage>
</organism>
<gene>
    <name evidence="1" type="ORF">BT96DRAFT_924380</name>
</gene>